<evidence type="ECO:0000259" key="4">
    <source>
        <dbReference type="Pfam" id="PF20981"/>
    </source>
</evidence>
<evidence type="ECO:0000313" key="6">
    <source>
        <dbReference type="Proteomes" id="UP000612746"/>
    </source>
</evidence>
<dbReference type="InterPro" id="IPR007946">
    <property type="entry name" value="AAR2"/>
</dbReference>
<dbReference type="Pfam" id="PF05282">
    <property type="entry name" value="AAR2"/>
    <property type="match status" value="1"/>
</dbReference>
<dbReference type="Gene3D" id="2.60.34.20">
    <property type="match status" value="1"/>
</dbReference>
<dbReference type="Gene3D" id="1.25.40.550">
    <property type="entry name" value="Aar2, C-terminal domain-like"/>
    <property type="match status" value="1"/>
</dbReference>
<evidence type="ECO:0008006" key="7">
    <source>
        <dbReference type="Google" id="ProtNLM"/>
    </source>
</evidence>
<sequence length="364" mass="42293">MDQETANVLFDKGAILLFLDPPENLEFGIDFNAWSTGPLFKGVKLIPPGLHFVYYSSTSKEGVPGMRTGFFRFFEAGEVLVRKWSNETEDLLDESEMDTEQAERYKRAIDIKSFDKNLGPYPLAPPTNWQRWIALTNYITKNNDSLPSLLEEMDRRMGREVVEKEEGVEFTAFDPRQSFPPGASGSEITKWSMDKTWLTKELLREVFNSDYHNLLGELQLAFVATLLGQNFTSFNQWKKIVQLLCSCQDLMEESPQLFSDFLDVLTKQMNECPQDFFYDILSENHFLSQQLKTFSRNIPASNEELRLKFMLFHQKLKEKFHWEIPGLPASLKDHRRRSSDRENQDDSEDDEDEEGEFAPTIVEL</sequence>
<dbReference type="Proteomes" id="UP000612746">
    <property type="component" value="Unassembled WGS sequence"/>
</dbReference>
<dbReference type="FunFam" id="2.60.34.20:FF:000001">
    <property type="entry name" value="protein AAR2 homolog"/>
    <property type="match status" value="1"/>
</dbReference>
<dbReference type="EMBL" id="JAEPRA010000017">
    <property type="protein sequence ID" value="KAG2173948.1"/>
    <property type="molecule type" value="Genomic_DNA"/>
</dbReference>
<dbReference type="Pfam" id="PF20981">
    <property type="entry name" value="AAR2_1st"/>
    <property type="match status" value="1"/>
</dbReference>
<dbReference type="GO" id="GO:0000244">
    <property type="term" value="P:spliceosomal tri-snRNP complex assembly"/>
    <property type="evidence" value="ECO:0007669"/>
    <property type="project" value="TreeGrafter"/>
</dbReference>
<feature type="region of interest" description="Disordered" evidence="2">
    <location>
        <begin position="331"/>
        <end position="364"/>
    </location>
</feature>
<feature type="compositionally biased region" description="Acidic residues" evidence="2">
    <location>
        <begin position="345"/>
        <end position="356"/>
    </location>
</feature>
<dbReference type="CDD" id="cd13778">
    <property type="entry name" value="Aar2_C"/>
    <property type="match status" value="1"/>
</dbReference>
<dbReference type="PANTHER" id="PTHR12689:SF4">
    <property type="entry name" value="PROTEIN AAR2 HOMOLOG"/>
    <property type="match status" value="1"/>
</dbReference>
<accession>A0A8H7UBL9</accession>
<dbReference type="InterPro" id="IPR033647">
    <property type="entry name" value="Aar2_N"/>
</dbReference>
<dbReference type="OrthoDB" id="201752at2759"/>
<comment type="caution">
    <text evidence="5">The sequence shown here is derived from an EMBL/GenBank/DDBJ whole genome shotgun (WGS) entry which is preliminary data.</text>
</comment>
<protein>
    <recommendedName>
        <fullName evidence="7">Protein AAR2 homolog</fullName>
    </recommendedName>
</protein>
<evidence type="ECO:0000313" key="5">
    <source>
        <dbReference type="EMBL" id="KAG2173948.1"/>
    </source>
</evidence>
<keyword evidence="6" id="KW-1185">Reference proteome</keyword>
<dbReference type="InterPro" id="IPR033648">
    <property type="entry name" value="AAR2_C"/>
</dbReference>
<dbReference type="InterPro" id="IPR038516">
    <property type="entry name" value="AAR2_N_sf"/>
</dbReference>
<gene>
    <name evidence="5" type="ORF">INT44_000061</name>
</gene>
<feature type="domain" description="AAR2 C-terminal" evidence="3">
    <location>
        <begin position="170"/>
        <end position="324"/>
    </location>
</feature>
<dbReference type="InterPro" id="IPR038514">
    <property type="entry name" value="AAR2_C_sf"/>
</dbReference>
<name>A0A8H7UBL9_9FUNG</name>
<feature type="domain" description="AAR2 N-terminal" evidence="4">
    <location>
        <begin position="13"/>
        <end position="142"/>
    </location>
</feature>
<comment type="similarity">
    <text evidence="1">Belongs to the AAR2 family.</text>
</comment>
<reference evidence="5" key="1">
    <citation type="submission" date="2020-12" db="EMBL/GenBank/DDBJ databases">
        <title>Metabolic potential, ecology and presence of endohyphal bacteria is reflected in genomic diversity of Mucoromycotina.</title>
        <authorList>
            <person name="Muszewska A."/>
            <person name="Okrasinska A."/>
            <person name="Steczkiewicz K."/>
            <person name="Drgas O."/>
            <person name="Orlowska M."/>
            <person name="Perlinska-Lenart U."/>
            <person name="Aleksandrzak-Piekarczyk T."/>
            <person name="Szatraj K."/>
            <person name="Zielenkiewicz U."/>
            <person name="Pilsyk S."/>
            <person name="Malc E."/>
            <person name="Mieczkowski P."/>
            <person name="Kruszewska J.S."/>
            <person name="Biernat P."/>
            <person name="Pawlowska J."/>
        </authorList>
    </citation>
    <scope>NUCLEOTIDE SEQUENCE</scope>
    <source>
        <strain evidence="5">WA0000051536</strain>
    </source>
</reference>
<dbReference type="AlphaFoldDB" id="A0A8H7UBL9"/>
<evidence type="ECO:0000259" key="3">
    <source>
        <dbReference type="Pfam" id="PF05282"/>
    </source>
</evidence>
<dbReference type="PANTHER" id="PTHR12689">
    <property type="entry name" value="A1 CISTRON SPLICING FACTOR AAR2-RELATED"/>
    <property type="match status" value="1"/>
</dbReference>
<organism evidence="5 6">
    <name type="scientific">Umbelopsis vinacea</name>
    <dbReference type="NCBI Taxonomy" id="44442"/>
    <lineage>
        <taxon>Eukaryota</taxon>
        <taxon>Fungi</taxon>
        <taxon>Fungi incertae sedis</taxon>
        <taxon>Mucoromycota</taxon>
        <taxon>Mucoromycotina</taxon>
        <taxon>Umbelopsidomycetes</taxon>
        <taxon>Umbelopsidales</taxon>
        <taxon>Umbelopsidaceae</taxon>
        <taxon>Umbelopsis</taxon>
    </lineage>
</organism>
<proteinExistence type="inferred from homology"/>
<evidence type="ECO:0000256" key="1">
    <source>
        <dbReference type="ARBA" id="ARBA00006281"/>
    </source>
</evidence>
<evidence type="ECO:0000256" key="2">
    <source>
        <dbReference type="SAM" id="MobiDB-lite"/>
    </source>
</evidence>
<dbReference type="CDD" id="cd13777">
    <property type="entry name" value="Aar2_N"/>
    <property type="match status" value="1"/>
</dbReference>